<dbReference type="EMBL" id="JANPWB010000002">
    <property type="protein sequence ID" value="KAJ1207435.1"/>
    <property type="molecule type" value="Genomic_DNA"/>
</dbReference>
<dbReference type="Proteomes" id="UP001066276">
    <property type="component" value="Chromosome 1_2"/>
</dbReference>
<feature type="region of interest" description="Disordered" evidence="1">
    <location>
        <begin position="1"/>
        <end position="99"/>
    </location>
</feature>
<keyword evidence="3" id="KW-1185">Reference proteome</keyword>
<comment type="caution">
    <text evidence="2">The sequence shown here is derived from an EMBL/GenBank/DDBJ whole genome shotgun (WGS) entry which is preliminary data.</text>
</comment>
<gene>
    <name evidence="2" type="ORF">NDU88_002826</name>
</gene>
<evidence type="ECO:0000256" key="1">
    <source>
        <dbReference type="SAM" id="MobiDB-lite"/>
    </source>
</evidence>
<protein>
    <submittedName>
        <fullName evidence="2">Uncharacterized protein</fullName>
    </submittedName>
</protein>
<evidence type="ECO:0000313" key="2">
    <source>
        <dbReference type="EMBL" id="KAJ1207435.1"/>
    </source>
</evidence>
<evidence type="ECO:0000313" key="3">
    <source>
        <dbReference type="Proteomes" id="UP001066276"/>
    </source>
</evidence>
<reference evidence="2" key="1">
    <citation type="journal article" date="2022" name="bioRxiv">
        <title>Sequencing and chromosome-scale assembly of the giantPleurodeles waltlgenome.</title>
        <authorList>
            <person name="Brown T."/>
            <person name="Elewa A."/>
            <person name="Iarovenko S."/>
            <person name="Subramanian E."/>
            <person name="Araus A.J."/>
            <person name="Petzold A."/>
            <person name="Susuki M."/>
            <person name="Suzuki K.-i.T."/>
            <person name="Hayashi T."/>
            <person name="Toyoda A."/>
            <person name="Oliveira C."/>
            <person name="Osipova E."/>
            <person name="Leigh N.D."/>
            <person name="Simon A."/>
            <person name="Yun M.H."/>
        </authorList>
    </citation>
    <scope>NUCLEOTIDE SEQUENCE</scope>
    <source>
        <strain evidence="2">20211129_DDA</strain>
        <tissue evidence="2">Liver</tissue>
    </source>
</reference>
<dbReference type="AlphaFoldDB" id="A0AAV7W559"/>
<sequence>MREGPIDKCPGALQKDTHVPARTTTRKKRVAATGGRETKKLAWQDQSGERSNGEDTGEGKSTEEDDGKKEESGERSSEAERVWETEFQAEDGQTPKDAKIARHIPGGTWLMQLILKHDETEPCEDVKCIVGFVDVLDTVKEVVSINEWKDAVLKMW</sequence>
<organism evidence="2 3">
    <name type="scientific">Pleurodeles waltl</name>
    <name type="common">Iberian ribbed newt</name>
    <dbReference type="NCBI Taxonomy" id="8319"/>
    <lineage>
        <taxon>Eukaryota</taxon>
        <taxon>Metazoa</taxon>
        <taxon>Chordata</taxon>
        <taxon>Craniata</taxon>
        <taxon>Vertebrata</taxon>
        <taxon>Euteleostomi</taxon>
        <taxon>Amphibia</taxon>
        <taxon>Batrachia</taxon>
        <taxon>Caudata</taxon>
        <taxon>Salamandroidea</taxon>
        <taxon>Salamandridae</taxon>
        <taxon>Pleurodelinae</taxon>
        <taxon>Pleurodeles</taxon>
    </lineage>
</organism>
<name>A0AAV7W559_PLEWA</name>
<accession>A0AAV7W559</accession>
<proteinExistence type="predicted"/>
<feature type="compositionally biased region" description="Basic and acidic residues" evidence="1">
    <location>
        <begin position="36"/>
        <end position="84"/>
    </location>
</feature>